<gene>
    <name evidence="2" type="primary">TNS4</name>
</gene>
<dbReference type="ChiTaRS" id="TNS4">
    <property type="organism name" value="human"/>
</dbReference>
<dbReference type="AlphaFoldDB" id="L0R5F6"/>
<proteinExistence type="predicted"/>
<reference evidence="2" key="1">
    <citation type="submission" date="2012-10" db="EMBL/GenBank/DDBJ databases">
        <title>Direct identification of alternative open reading frame translation products in human.</title>
        <authorList>
            <person name="Vanderperre B."/>
            <person name="Lucier J.-F."/>
            <person name="Motard J."/>
            <person name="Tremblay G."/>
            <person name="Vanderperre S."/>
            <person name="Wisztorski M."/>
            <person name="Salzet M."/>
            <person name="Boisvert F.-M."/>
            <person name="Roucou X."/>
        </authorList>
    </citation>
    <scope>NUCLEOTIDE SEQUENCE</scope>
</reference>
<evidence type="ECO:0000256" key="1">
    <source>
        <dbReference type="SAM" id="MobiDB-lite"/>
    </source>
</evidence>
<dbReference type="EMBL" id="HF548128">
    <property type="protein sequence ID" value="CCO13839.1"/>
    <property type="molecule type" value="Genomic_DNA"/>
</dbReference>
<dbReference type="OrthoDB" id="6273691at2759"/>
<name>L0R5F6_HUMAN</name>
<feature type="region of interest" description="Disordered" evidence="1">
    <location>
        <begin position="1"/>
        <end position="55"/>
    </location>
</feature>
<sequence length="55" mass="6049">MWLQPASQPHGGSRESRMQRGRFPKRLGGAGLYPTPTPTPPPPSLQKLEPFLPQA</sequence>
<accession>L0R5F6</accession>
<feature type="compositionally biased region" description="Pro residues" evidence="1">
    <location>
        <begin position="35"/>
        <end position="44"/>
    </location>
</feature>
<protein>
    <submittedName>
        <fullName evidence="2">Alternative protein TNS4</fullName>
    </submittedName>
</protein>
<organism evidence="2">
    <name type="scientific">Homo sapiens</name>
    <name type="common">Human</name>
    <dbReference type="NCBI Taxonomy" id="9606"/>
    <lineage>
        <taxon>Eukaryota</taxon>
        <taxon>Metazoa</taxon>
        <taxon>Chordata</taxon>
        <taxon>Craniata</taxon>
        <taxon>Vertebrata</taxon>
        <taxon>Euteleostomi</taxon>
        <taxon>Mammalia</taxon>
        <taxon>Eutheria</taxon>
        <taxon>Euarchontoglires</taxon>
        <taxon>Primates</taxon>
        <taxon>Haplorrhini</taxon>
        <taxon>Catarrhini</taxon>
        <taxon>Hominidae</taxon>
        <taxon>Homo</taxon>
    </lineage>
</organism>
<evidence type="ECO:0000313" key="2">
    <source>
        <dbReference type="EMBL" id="CCO13839.1"/>
    </source>
</evidence>